<protein>
    <submittedName>
        <fullName evidence="4">Uncharacterized protein</fullName>
    </submittedName>
</protein>
<evidence type="ECO:0000256" key="2">
    <source>
        <dbReference type="SAM" id="Phobius"/>
    </source>
</evidence>
<accession>A0A8S2HUI4</accession>
<comment type="caution">
    <text evidence="4">The sequence shown here is derived from an EMBL/GenBank/DDBJ whole genome shotgun (WGS) entry which is preliminary data.</text>
</comment>
<reference evidence="4" key="1">
    <citation type="submission" date="2021-02" db="EMBL/GenBank/DDBJ databases">
        <authorList>
            <person name="Nowell W R."/>
        </authorList>
    </citation>
    <scope>NUCLEOTIDE SEQUENCE</scope>
</reference>
<feature type="non-terminal residue" evidence="4">
    <location>
        <position position="1"/>
    </location>
</feature>
<feature type="region of interest" description="Disordered" evidence="1">
    <location>
        <begin position="215"/>
        <end position="243"/>
    </location>
</feature>
<name>A0A8S2HUI4_9BILA</name>
<evidence type="ECO:0000313" key="4">
    <source>
        <dbReference type="EMBL" id="CAF3668137.1"/>
    </source>
</evidence>
<dbReference type="Proteomes" id="UP000677228">
    <property type="component" value="Unassembled WGS sequence"/>
</dbReference>
<sequence length="243" mass="27538">AYRTGSKRPAEQRFDTNWQRGDCSDRWLQVGTECLYFPTSNGKEFSWNDIKQICTTHIAKSLRGTGVQMTKKGVRPVILNSPAKSRLLQELIDTYKEDGYAIQLSKDYNDKCGESKPNYCTKPDIINNEECFSTNGNEKTMCIDQVPCNNKFVRLACEYTLPGNDEIQKSQFKKCSRKRRTSLSWYYIVSICFGIIFSLILILVRSSAIRSSEHNSALDASTTRGDTQRTSRTTDVTSGATDV</sequence>
<dbReference type="Gene3D" id="3.10.100.10">
    <property type="entry name" value="Mannose-Binding Protein A, subunit A"/>
    <property type="match status" value="1"/>
</dbReference>
<dbReference type="EMBL" id="CAJOBA010003029">
    <property type="protein sequence ID" value="CAF3668137.1"/>
    <property type="molecule type" value="Genomic_DNA"/>
</dbReference>
<keyword evidence="2" id="KW-1133">Transmembrane helix</keyword>
<organism evidence="4 5">
    <name type="scientific">Didymodactylos carnosus</name>
    <dbReference type="NCBI Taxonomy" id="1234261"/>
    <lineage>
        <taxon>Eukaryota</taxon>
        <taxon>Metazoa</taxon>
        <taxon>Spiralia</taxon>
        <taxon>Gnathifera</taxon>
        <taxon>Rotifera</taxon>
        <taxon>Eurotatoria</taxon>
        <taxon>Bdelloidea</taxon>
        <taxon>Philodinida</taxon>
        <taxon>Philodinidae</taxon>
        <taxon>Didymodactylos</taxon>
    </lineage>
</organism>
<keyword evidence="2" id="KW-0812">Transmembrane</keyword>
<dbReference type="Proteomes" id="UP000682733">
    <property type="component" value="Unassembled WGS sequence"/>
</dbReference>
<evidence type="ECO:0000313" key="3">
    <source>
        <dbReference type="EMBL" id="CAF0885087.1"/>
    </source>
</evidence>
<feature type="transmembrane region" description="Helical" evidence="2">
    <location>
        <begin position="185"/>
        <end position="204"/>
    </location>
</feature>
<evidence type="ECO:0000256" key="1">
    <source>
        <dbReference type="SAM" id="MobiDB-lite"/>
    </source>
</evidence>
<keyword evidence="2" id="KW-0472">Membrane</keyword>
<evidence type="ECO:0000313" key="5">
    <source>
        <dbReference type="Proteomes" id="UP000682733"/>
    </source>
</evidence>
<dbReference type="AlphaFoldDB" id="A0A8S2HUI4"/>
<proteinExistence type="predicted"/>
<dbReference type="InterPro" id="IPR016186">
    <property type="entry name" value="C-type_lectin-like/link_sf"/>
</dbReference>
<gene>
    <name evidence="3" type="ORF">OVA965_LOCUS8826</name>
    <name evidence="4" type="ORF">TMI583_LOCUS8822</name>
</gene>
<dbReference type="EMBL" id="CAJNOK010003028">
    <property type="protein sequence ID" value="CAF0885087.1"/>
    <property type="molecule type" value="Genomic_DNA"/>
</dbReference>